<dbReference type="CDD" id="cd17040">
    <property type="entry name" value="Ubl_MoaD_like"/>
    <property type="match status" value="1"/>
</dbReference>
<dbReference type="RefSeq" id="WP_188553876.1">
    <property type="nucleotide sequence ID" value="NZ_BMGT01000002.1"/>
</dbReference>
<dbReference type="SUPFAM" id="SSF54285">
    <property type="entry name" value="MoaD/ThiS"/>
    <property type="match status" value="1"/>
</dbReference>
<gene>
    <name evidence="1" type="ORF">GCM10011585_18710</name>
</gene>
<organism evidence="1 2">
    <name type="scientific">Edaphobacter dinghuensis</name>
    <dbReference type="NCBI Taxonomy" id="1560005"/>
    <lineage>
        <taxon>Bacteria</taxon>
        <taxon>Pseudomonadati</taxon>
        <taxon>Acidobacteriota</taxon>
        <taxon>Terriglobia</taxon>
        <taxon>Terriglobales</taxon>
        <taxon>Acidobacteriaceae</taxon>
        <taxon>Edaphobacter</taxon>
    </lineage>
</organism>
<dbReference type="InterPro" id="IPR012675">
    <property type="entry name" value="Beta-grasp_dom_sf"/>
</dbReference>
<proteinExistence type="predicted"/>
<dbReference type="Gene3D" id="3.10.20.30">
    <property type="match status" value="1"/>
</dbReference>
<keyword evidence="2" id="KW-1185">Reference proteome</keyword>
<dbReference type="EMBL" id="BMGT01000002">
    <property type="protein sequence ID" value="GGG76082.1"/>
    <property type="molecule type" value="Genomic_DNA"/>
</dbReference>
<dbReference type="InterPro" id="IPR016155">
    <property type="entry name" value="Mopterin_synth/thiamin_S_b"/>
</dbReference>
<dbReference type="AlphaFoldDB" id="A0A917M5C9"/>
<evidence type="ECO:0008006" key="3">
    <source>
        <dbReference type="Google" id="ProtNLM"/>
    </source>
</evidence>
<protein>
    <recommendedName>
        <fullName evidence="3">MoaD/ThiS family protein</fullName>
    </recommendedName>
</protein>
<evidence type="ECO:0000313" key="1">
    <source>
        <dbReference type="EMBL" id="GGG76082.1"/>
    </source>
</evidence>
<accession>A0A917M5C9</accession>
<comment type="caution">
    <text evidence="1">The sequence shown here is derived from an EMBL/GenBank/DDBJ whole genome shotgun (WGS) entry which is preliminary data.</text>
</comment>
<dbReference type="Proteomes" id="UP000647241">
    <property type="component" value="Unassembled WGS sequence"/>
</dbReference>
<reference evidence="1" key="1">
    <citation type="journal article" date="2014" name="Int. J. Syst. Evol. Microbiol.">
        <title>Complete genome sequence of Corynebacterium casei LMG S-19264T (=DSM 44701T), isolated from a smear-ripened cheese.</title>
        <authorList>
            <consortium name="US DOE Joint Genome Institute (JGI-PGF)"/>
            <person name="Walter F."/>
            <person name="Albersmeier A."/>
            <person name="Kalinowski J."/>
            <person name="Ruckert C."/>
        </authorList>
    </citation>
    <scope>NUCLEOTIDE SEQUENCE</scope>
    <source>
        <strain evidence="1">CGMCC 1.12997</strain>
    </source>
</reference>
<name>A0A917M5C9_9BACT</name>
<sequence>MTTNRIRVELPAHLRNLAQVHGEVTLDVAAPITLRSVLDALEATYPMLSGTIRDHTTLQRRPFLRFFACEEDLSHQSPDSPLPEAIATAREPLLIIGAIAGG</sequence>
<reference evidence="1" key="2">
    <citation type="submission" date="2020-09" db="EMBL/GenBank/DDBJ databases">
        <authorList>
            <person name="Sun Q."/>
            <person name="Zhou Y."/>
        </authorList>
    </citation>
    <scope>NUCLEOTIDE SEQUENCE</scope>
    <source>
        <strain evidence="1">CGMCC 1.12997</strain>
    </source>
</reference>
<evidence type="ECO:0000313" key="2">
    <source>
        <dbReference type="Proteomes" id="UP000647241"/>
    </source>
</evidence>